<feature type="compositionally biased region" description="Polar residues" evidence="1">
    <location>
        <begin position="48"/>
        <end position="73"/>
    </location>
</feature>
<dbReference type="Proteomes" id="UP000235023">
    <property type="component" value="Unassembled WGS sequence"/>
</dbReference>
<proteinExistence type="predicted"/>
<evidence type="ECO:0000313" key="3">
    <source>
        <dbReference type="Proteomes" id="UP000235023"/>
    </source>
</evidence>
<reference evidence="3" key="1">
    <citation type="submission" date="2017-12" db="EMBL/GenBank/DDBJ databases">
        <authorList>
            <consortium name="DOE Joint Genome Institute"/>
            <person name="Mondo S.J."/>
            <person name="Kjaerbolling I."/>
            <person name="Vesth T.C."/>
            <person name="Frisvad J.C."/>
            <person name="Nybo J.L."/>
            <person name="Theobald S."/>
            <person name="Kuo A."/>
            <person name="Bowyer P."/>
            <person name="Matsuda Y."/>
            <person name="Lyhne E.K."/>
            <person name="Kogle M.E."/>
            <person name="Clum A."/>
            <person name="Lipzen A."/>
            <person name="Salamov A."/>
            <person name="Ngan C.Y."/>
            <person name="Daum C."/>
            <person name="Chiniquy J."/>
            <person name="Barry K."/>
            <person name="LaButti K."/>
            <person name="Haridas S."/>
            <person name="Simmons B.A."/>
            <person name="Magnuson J.K."/>
            <person name="Mortensen U.H."/>
            <person name="Larsen T.O."/>
            <person name="Grigoriev I.V."/>
            <person name="Baker S.E."/>
            <person name="Andersen M.R."/>
            <person name="Nordberg H.P."/>
            <person name="Cantor M.N."/>
            <person name="Hua S.X."/>
        </authorList>
    </citation>
    <scope>NUCLEOTIDE SEQUENCE [LARGE SCALE GENOMIC DNA]</scope>
    <source>
        <strain evidence="3">IBT 19404</strain>
    </source>
</reference>
<feature type="region of interest" description="Disordered" evidence="1">
    <location>
        <begin position="34"/>
        <end position="101"/>
    </location>
</feature>
<dbReference type="AlphaFoldDB" id="A0A2J5I131"/>
<organism evidence="2 3">
    <name type="scientific">Aspergillus taichungensis</name>
    <dbReference type="NCBI Taxonomy" id="482145"/>
    <lineage>
        <taxon>Eukaryota</taxon>
        <taxon>Fungi</taxon>
        <taxon>Dikarya</taxon>
        <taxon>Ascomycota</taxon>
        <taxon>Pezizomycotina</taxon>
        <taxon>Eurotiomycetes</taxon>
        <taxon>Eurotiomycetidae</taxon>
        <taxon>Eurotiales</taxon>
        <taxon>Aspergillaceae</taxon>
        <taxon>Aspergillus</taxon>
        <taxon>Aspergillus subgen. Circumdati</taxon>
    </lineage>
</organism>
<keyword evidence="3" id="KW-1185">Reference proteome</keyword>
<evidence type="ECO:0000256" key="1">
    <source>
        <dbReference type="SAM" id="MobiDB-lite"/>
    </source>
</evidence>
<protein>
    <submittedName>
        <fullName evidence="2">Uncharacterized protein</fullName>
    </submittedName>
</protein>
<dbReference type="EMBL" id="KZ559518">
    <property type="protein sequence ID" value="PLN83496.1"/>
    <property type="molecule type" value="Genomic_DNA"/>
</dbReference>
<name>A0A2J5I131_9EURO</name>
<sequence length="101" mass="10572">MHAYCRCIRNDVCVIHQPDVVSHARTDRTWTAPFAAGRDAAASPGSRDGTSQRSLSSSFAGSDPARSNESSSIHLVVPGCPGGRNIVDIPRARVGEGGGPE</sequence>
<evidence type="ECO:0000313" key="2">
    <source>
        <dbReference type="EMBL" id="PLN83496.1"/>
    </source>
</evidence>
<gene>
    <name evidence="2" type="ORF">BDW42DRAFT_164539</name>
</gene>
<accession>A0A2J5I131</accession>